<dbReference type="Proteomes" id="UP001064048">
    <property type="component" value="Chromosome 7"/>
</dbReference>
<proteinExistence type="predicted"/>
<protein>
    <submittedName>
        <fullName evidence="1">Uncharacterized protein</fullName>
    </submittedName>
</protein>
<dbReference type="EMBL" id="CM046107">
    <property type="protein sequence ID" value="KAI8432045.1"/>
    <property type="molecule type" value="Genomic_DNA"/>
</dbReference>
<comment type="caution">
    <text evidence="1">The sequence shown here is derived from an EMBL/GenBank/DDBJ whole genome shotgun (WGS) entry which is preliminary data.</text>
</comment>
<evidence type="ECO:0000313" key="1">
    <source>
        <dbReference type="EMBL" id="KAI8432045.1"/>
    </source>
</evidence>
<evidence type="ECO:0000313" key="2">
    <source>
        <dbReference type="Proteomes" id="UP001064048"/>
    </source>
</evidence>
<keyword evidence="2" id="KW-1185">Reference proteome</keyword>
<gene>
    <name evidence="1" type="ORF">MSG28_004564</name>
</gene>
<organism evidence="1 2">
    <name type="scientific">Choristoneura fumiferana</name>
    <name type="common">Spruce budworm moth</name>
    <name type="synonym">Archips fumiferana</name>
    <dbReference type="NCBI Taxonomy" id="7141"/>
    <lineage>
        <taxon>Eukaryota</taxon>
        <taxon>Metazoa</taxon>
        <taxon>Ecdysozoa</taxon>
        <taxon>Arthropoda</taxon>
        <taxon>Hexapoda</taxon>
        <taxon>Insecta</taxon>
        <taxon>Pterygota</taxon>
        <taxon>Neoptera</taxon>
        <taxon>Endopterygota</taxon>
        <taxon>Lepidoptera</taxon>
        <taxon>Glossata</taxon>
        <taxon>Ditrysia</taxon>
        <taxon>Tortricoidea</taxon>
        <taxon>Tortricidae</taxon>
        <taxon>Tortricinae</taxon>
        <taxon>Choristoneura</taxon>
    </lineage>
</organism>
<sequence>MEQTKRSCCSRETCCGIRVETGGFIFAIINAIIITGGTVCSMYFFGMMLSIRLDPEKMREQETNSAFLFFTIVISVAFVGAAIAEVFAVLLCVGISKKKPRYVMAYLVFGILAEIASLIGILIFIWMEWGEWDLVSYGAITLGVCAAYAVLLLLVKQTYIVLTEAKMRGHRKLINNKYDL</sequence>
<accession>A0ACC0K6N3</accession>
<reference evidence="1 2" key="1">
    <citation type="journal article" date="2022" name="Genome Biol. Evol.">
        <title>The Spruce Budworm Genome: Reconstructing the Evolutionary History of Antifreeze Proteins.</title>
        <authorList>
            <person name="Beliveau C."/>
            <person name="Gagne P."/>
            <person name="Picq S."/>
            <person name="Vernygora O."/>
            <person name="Keeling C.I."/>
            <person name="Pinkney K."/>
            <person name="Doucet D."/>
            <person name="Wen F."/>
            <person name="Johnston J.S."/>
            <person name="Maaroufi H."/>
            <person name="Boyle B."/>
            <person name="Laroche J."/>
            <person name="Dewar K."/>
            <person name="Juretic N."/>
            <person name="Blackburn G."/>
            <person name="Nisole A."/>
            <person name="Brunet B."/>
            <person name="Brandao M."/>
            <person name="Lumley L."/>
            <person name="Duan J."/>
            <person name="Quan G."/>
            <person name="Lucarotti C.J."/>
            <person name="Roe A.D."/>
            <person name="Sperling F.A.H."/>
            <person name="Levesque R.C."/>
            <person name="Cusson M."/>
        </authorList>
    </citation>
    <scope>NUCLEOTIDE SEQUENCE [LARGE SCALE GENOMIC DNA]</scope>
    <source>
        <strain evidence="1">Glfc:IPQL:Cfum</strain>
    </source>
</reference>
<name>A0ACC0K6N3_CHOFU</name>